<dbReference type="OrthoDB" id="1931904at2759"/>
<dbReference type="AlphaFoldDB" id="A0A9D4UWA5"/>
<dbReference type="InterPro" id="IPR008480">
    <property type="entry name" value="DUF761_pln"/>
</dbReference>
<keyword evidence="2" id="KW-0812">Transmembrane</keyword>
<evidence type="ECO:0000313" key="4">
    <source>
        <dbReference type="EMBL" id="KAI5075029.1"/>
    </source>
</evidence>
<feature type="domain" description="DUF4408" evidence="3">
    <location>
        <begin position="57"/>
        <end position="86"/>
    </location>
</feature>
<feature type="transmembrane region" description="Helical" evidence="2">
    <location>
        <begin position="26"/>
        <end position="45"/>
    </location>
</feature>
<evidence type="ECO:0000256" key="2">
    <source>
        <dbReference type="SAM" id="Phobius"/>
    </source>
</evidence>
<keyword evidence="2" id="KW-0472">Membrane</keyword>
<organism evidence="4 5">
    <name type="scientific">Adiantum capillus-veneris</name>
    <name type="common">Maidenhair fern</name>
    <dbReference type="NCBI Taxonomy" id="13818"/>
    <lineage>
        <taxon>Eukaryota</taxon>
        <taxon>Viridiplantae</taxon>
        <taxon>Streptophyta</taxon>
        <taxon>Embryophyta</taxon>
        <taxon>Tracheophyta</taxon>
        <taxon>Polypodiopsida</taxon>
        <taxon>Polypodiidae</taxon>
        <taxon>Polypodiales</taxon>
        <taxon>Pteridineae</taxon>
        <taxon>Pteridaceae</taxon>
        <taxon>Vittarioideae</taxon>
        <taxon>Adiantum</taxon>
    </lineage>
</organism>
<dbReference type="PANTHER" id="PTHR33098">
    <property type="entry name" value="COTTON FIBER (DUF761)"/>
    <property type="match status" value="1"/>
</dbReference>
<evidence type="ECO:0000256" key="1">
    <source>
        <dbReference type="SAM" id="MobiDB-lite"/>
    </source>
</evidence>
<feature type="transmembrane region" description="Helical" evidence="2">
    <location>
        <begin position="65"/>
        <end position="85"/>
    </location>
</feature>
<feature type="region of interest" description="Disordered" evidence="1">
    <location>
        <begin position="159"/>
        <end position="198"/>
    </location>
</feature>
<sequence>MSMESEYEEGGAEEGGRAELSRAGKVAIMVGSLGVASVVGVYVHPHLLPLASEGVVPQLWQAAQGWMTAPILFLLLNVVVGTLYVTKRVSPPELEAEIGREPAPASRDQQLSPERAAEPPEPIKPASAKGLRARFEKSRTLSRLVRSKSEQIPPISAKAEASRLKKAGTFETTPRSRPVIVVADPPEDAPSAGHEEVDKKAEDFISRFYHKVKLQRLDSLLRQQQQQQQGRQ</sequence>
<dbReference type="Pfam" id="PF14364">
    <property type="entry name" value="DUF4408"/>
    <property type="match status" value="1"/>
</dbReference>
<comment type="caution">
    <text evidence="4">The sequence shown here is derived from an EMBL/GenBank/DDBJ whole genome shotgun (WGS) entry which is preliminary data.</text>
</comment>
<name>A0A9D4UWA5_ADICA</name>
<reference evidence="4" key="1">
    <citation type="submission" date="2021-01" db="EMBL/GenBank/DDBJ databases">
        <title>Adiantum capillus-veneris genome.</title>
        <authorList>
            <person name="Fang Y."/>
            <person name="Liao Q."/>
        </authorList>
    </citation>
    <scope>NUCLEOTIDE SEQUENCE</scope>
    <source>
        <strain evidence="4">H3</strain>
        <tissue evidence="4">Leaf</tissue>
    </source>
</reference>
<proteinExistence type="predicted"/>
<accession>A0A9D4UWA5</accession>
<dbReference type="Pfam" id="PF05553">
    <property type="entry name" value="DUF761"/>
    <property type="match status" value="1"/>
</dbReference>
<evidence type="ECO:0000313" key="5">
    <source>
        <dbReference type="Proteomes" id="UP000886520"/>
    </source>
</evidence>
<dbReference type="Proteomes" id="UP000886520">
    <property type="component" value="Chromosome 10"/>
</dbReference>
<dbReference type="InterPro" id="IPR025520">
    <property type="entry name" value="DUF4408"/>
</dbReference>
<keyword evidence="2" id="KW-1133">Transmembrane helix</keyword>
<feature type="region of interest" description="Disordered" evidence="1">
    <location>
        <begin position="93"/>
        <end position="130"/>
    </location>
</feature>
<evidence type="ECO:0000259" key="3">
    <source>
        <dbReference type="Pfam" id="PF14364"/>
    </source>
</evidence>
<dbReference type="EMBL" id="JABFUD020000010">
    <property type="protein sequence ID" value="KAI5075029.1"/>
    <property type="molecule type" value="Genomic_DNA"/>
</dbReference>
<keyword evidence="5" id="KW-1185">Reference proteome</keyword>
<protein>
    <recommendedName>
        <fullName evidence="3">DUF4408 domain-containing protein</fullName>
    </recommendedName>
</protein>
<gene>
    <name evidence="4" type="ORF">GOP47_0010990</name>
</gene>
<dbReference type="PANTHER" id="PTHR33098:SF53">
    <property type="entry name" value="OS05G0540900 PROTEIN"/>
    <property type="match status" value="1"/>
</dbReference>